<accession>A0A0H3NBI8</accession>
<organism evidence="2 3">
    <name type="scientific">Clostridioides difficile (strain CD196)</name>
    <name type="common">Peptoclostridium difficile</name>
    <dbReference type="NCBI Taxonomy" id="645462"/>
    <lineage>
        <taxon>Bacteria</taxon>
        <taxon>Bacillati</taxon>
        <taxon>Bacillota</taxon>
        <taxon>Clostridia</taxon>
        <taxon>Peptostreptococcales</taxon>
        <taxon>Peptostreptococcaceae</taxon>
        <taxon>Clostridioides</taxon>
    </lineage>
</organism>
<proteinExistence type="predicted"/>
<feature type="transmembrane region" description="Helical" evidence="1">
    <location>
        <begin position="237"/>
        <end position="256"/>
    </location>
</feature>
<feature type="transmembrane region" description="Helical" evidence="1">
    <location>
        <begin position="5"/>
        <end position="22"/>
    </location>
</feature>
<feature type="transmembrane region" description="Helical" evidence="1">
    <location>
        <begin position="204"/>
        <end position="225"/>
    </location>
</feature>
<gene>
    <name evidence="2" type="ordered locus">CD196_1590</name>
</gene>
<dbReference type="HOGENOM" id="CLU_815989_0_0_9"/>
<keyword evidence="1" id="KW-1133">Transmembrane helix</keyword>
<name>A0A0H3NBI8_CLODC</name>
<dbReference type="AlphaFoldDB" id="A0A0H3NBI8"/>
<feature type="transmembrane region" description="Helical" evidence="1">
    <location>
        <begin position="296"/>
        <end position="319"/>
    </location>
</feature>
<reference evidence="2 3" key="1">
    <citation type="journal article" date="2009" name="Genome Biol.">
        <title>Comparative genome and phenotypic analysis of Clostridium difficile 027 strains provides insight into the evolution of a hypervirulent bacterium.</title>
        <authorList>
            <person name="Stabler R.A."/>
            <person name="He M."/>
            <person name="Dawson L."/>
            <person name="Martin M."/>
            <person name="Valiente E."/>
            <person name="Corton C."/>
            <person name="Lawley T.D."/>
            <person name="Sebaihia M."/>
            <person name="Quail M.A."/>
            <person name="Rose G."/>
            <person name="Gerding D.N."/>
            <person name="Gibert M."/>
            <person name="Popoff M.R."/>
            <person name="Parkhill J."/>
            <person name="Dougan G."/>
            <person name="Wren B.W."/>
        </authorList>
    </citation>
    <scope>NUCLEOTIDE SEQUENCE [LARGE SCALE GENOMIC DNA]</scope>
    <source>
        <strain evidence="2 3">CD196</strain>
    </source>
</reference>
<protein>
    <submittedName>
        <fullName evidence="2">Membrane protein</fullName>
    </submittedName>
</protein>
<sequence>MFISLGILVLILMISIFITPVLETERYYIDKEKGCIEDTRSGIDIGNEKFQNKINVLKQFSNQTDTGEFSKKIELMSKKKLDNLSVNEYKDISFWKVFNYRVTNSLINVGMLIIISIIISNIYVDEVVTSVKDIILSSKEKKKALKSKIFVALLVPLVIYSVYLMGIFIITCMQQGVPVNGDLESFRIVDNVVALKTNLSITKYVILNIGIELLMFEGWAMIAIFGSFISKSSISSISFFIFIISITKIMSVIHILPKKLLSVVSNVNYYDLIFGFNKIIGNYLGDIMIFKVNIDIVNIAIGLLMAILIGAMSLCFLVIKSDYISR</sequence>
<dbReference type="Proteomes" id="UP000002068">
    <property type="component" value="Chromosome"/>
</dbReference>
<evidence type="ECO:0000256" key="1">
    <source>
        <dbReference type="SAM" id="Phobius"/>
    </source>
</evidence>
<keyword evidence="1" id="KW-0472">Membrane</keyword>
<dbReference type="KEGG" id="cdc:CD196_1590"/>
<feature type="transmembrane region" description="Helical" evidence="1">
    <location>
        <begin position="106"/>
        <end position="128"/>
    </location>
</feature>
<feature type="transmembrane region" description="Helical" evidence="1">
    <location>
        <begin position="149"/>
        <end position="170"/>
    </location>
</feature>
<keyword evidence="1" id="KW-0812">Transmembrane</keyword>
<evidence type="ECO:0000313" key="2">
    <source>
        <dbReference type="EMBL" id="CBA63046.1"/>
    </source>
</evidence>
<dbReference type="EMBL" id="FN538970">
    <property type="protein sequence ID" value="CBA63046.1"/>
    <property type="molecule type" value="Genomic_DNA"/>
</dbReference>
<evidence type="ECO:0000313" key="3">
    <source>
        <dbReference type="Proteomes" id="UP000002068"/>
    </source>
</evidence>